<evidence type="ECO:0000256" key="2">
    <source>
        <dbReference type="ARBA" id="ARBA00022946"/>
    </source>
</evidence>
<comment type="subcellular location">
    <subcellularLocation>
        <location evidence="1">Mitochondrion</location>
    </subcellularLocation>
</comment>
<organism evidence="9 10">
    <name type="scientific">Nephila pilipes</name>
    <name type="common">Giant wood spider</name>
    <name type="synonym">Nephila maculata</name>
    <dbReference type="NCBI Taxonomy" id="299642"/>
    <lineage>
        <taxon>Eukaryota</taxon>
        <taxon>Metazoa</taxon>
        <taxon>Ecdysozoa</taxon>
        <taxon>Arthropoda</taxon>
        <taxon>Chelicerata</taxon>
        <taxon>Arachnida</taxon>
        <taxon>Araneae</taxon>
        <taxon>Araneomorphae</taxon>
        <taxon>Entelegynae</taxon>
        <taxon>Araneoidea</taxon>
        <taxon>Nephilidae</taxon>
        <taxon>Nephila</taxon>
    </lineage>
</organism>
<dbReference type="Pfam" id="PF22935">
    <property type="entry name" value="RM44_endonuclase"/>
    <property type="match status" value="1"/>
</dbReference>
<evidence type="ECO:0000313" key="9">
    <source>
        <dbReference type="EMBL" id="GFU28347.1"/>
    </source>
</evidence>
<evidence type="ECO:0000256" key="1">
    <source>
        <dbReference type="ARBA" id="ARBA00004173"/>
    </source>
</evidence>
<dbReference type="GO" id="GO:0005840">
    <property type="term" value="C:ribosome"/>
    <property type="evidence" value="ECO:0007669"/>
    <property type="project" value="UniProtKB-KW"/>
</dbReference>
<accession>A0A8X6UFU8</accession>
<dbReference type="FunFam" id="3.30.160.20:FF:000037">
    <property type="entry name" value="39S ribosomal protein L44, mitochondrial"/>
    <property type="match status" value="1"/>
</dbReference>
<name>A0A8X6UFU8_NEPPI</name>
<dbReference type="SUPFAM" id="SSF54768">
    <property type="entry name" value="dsRNA-binding domain-like"/>
    <property type="match status" value="1"/>
</dbReference>
<dbReference type="EMBL" id="BMAW01033030">
    <property type="protein sequence ID" value="GFU28347.1"/>
    <property type="molecule type" value="Genomic_DNA"/>
</dbReference>
<keyword evidence="4" id="KW-0496">Mitochondrion</keyword>
<dbReference type="AlphaFoldDB" id="A0A8X6UFU8"/>
<dbReference type="InterPro" id="IPR044444">
    <property type="entry name" value="Ribosomal_mL44_DSRM_metazoa"/>
</dbReference>
<dbReference type="Pfam" id="PF22892">
    <property type="entry name" value="DSRM_MRPL44"/>
    <property type="match status" value="1"/>
</dbReference>
<evidence type="ECO:0000256" key="6">
    <source>
        <dbReference type="ARBA" id="ARBA00024034"/>
    </source>
</evidence>
<dbReference type="Gene3D" id="3.30.160.20">
    <property type="match status" value="1"/>
</dbReference>
<dbReference type="GO" id="GO:1990904">
    <property type="term" value="C:ribonucleoprotein complex"/>
    <property type="evidence" value="ECO:0007669"/>
    <property type="project" value="UniProtKB-KW"/>
</dbReference>
<evidence type="ECO:0000256" key="5">
    <source>
        <dbReference type="ARBA" id="ARBA00023274"/>
    </source>
</evidence>
<keyword evidence="10" id="KW-1185">Reference proteome</keyword>
<dbReference type="InterPro" id="IPR055189">
    <property type="entry name" value="RM44_endonuclase"/>
</dbReference>
<dbReference type="GO" id="GO:0003725">
    <property type="term" value="F:double-stranded RNA binding"/>
    <property type="evidence" value="ECO:0007669"/>
    <property type="project" value="InterPro"/>
</dbReference>
<dbReference type="InterPro" id="IPR036389">
    <property type="entry name" value="RNase_III_sf"/>
</dbReference>
<keyword evidence="2" id="KW-0809">Transit peptide</keyword>
<dbReference type="GO" id="GO:0004525">
    <property type="term" value="F:ribonuclease III activity"/>
    <property type="evidence" value="ECO:0007669"/>
    <property type="project" value="InterPro"/>
</dbReference>
<dbReference type="Gene3D" id="1.10.1520.10">
    <property type="entry name" value="Ribonuclease III domain"/>
    <property type="match status" value="1"/>
</dbReference>
<gene>
    <name evidence="9" type="primary">mrpl-44</name>
    <name evidence="9" type="ORF">NPIL_384531</name>
</gene>
<dbReference type="Proteomes" id="UP000887013">
    <property type="component" value="Unassembled WGS sequence"/>
</dbReference>
<dbReference type="InterPro" id="IPR000999">
    <property type="entry name" value="RNase_III_dom"/>
</dbReference>
<feature type="domain" description="RNase III" evidence="8">
    <location>
        <begin position="67"/>
        <end position="209"/>
    </location>
</feature>
<proteinExistence type="inferred from homology"/>
<dbReference type="GO" id="GO:0005739">
    <property type="term" value="C:mitochondrion"/>
    <property type="evidence" value="ECO:0007669"/>
    <property type="project" value="UniProtKB-SubCell"/>
</dbReference>
<dbReference type="OrthoDB" id="444135at2759"/>
<dbReference type="SMART" id="SM00535">
    <property type="entry name" value="RIBOc"/>
    <property type="match status" value="1"/>
</dbReference>
<reference evidence="9" key="1">
    <citation type="submission" date="2020-08" db="EMBL/GenBank/DDBJ databases">
        <title>Multicomponent nature underlies the extraordinary mechanical properties of spider dragline silk.</title>
        <authorList>
            <person name="Kono N."/>
            <person name="Nakamura H."/>
            <person name="Mori M."/>
            <person name="Yoshida Y."/>
            <person name="Ohtoshi R."/>
            <person name="Malay A.D."/>
            <person name="Moran D.A.P."/>
            <person name="Tomita M."/>
            <person name="Numata K."/>
            <person name="Arakawa K."/>
        </authorList>
    </citation>
    <scope>NUCLEOTIDE SEQUENCE</scope>
</reference>
<evidence type="ECO:0000256" key="7">
    <source>
        <dbReference type="ARBA" id="ARBA00035187"/>
    </source>
</evidence>
<keyword evidence="3 9" id="KW-0689">Ribosomal protein</keyword>
<comment type="similarity">
    <text evidence="6">Belongs to the ribonuclease III family. Mitochondrion-specific ribosomal protein mL44 subfamily.</text>
</comment>
<comment type="caution">
    <text evidence="9">The sequence shown here is derived from an EMBL/GenBank/DDBJ whole genome shotgun (WGS) entry which is preliminary data.</text>
</comment>
<keyword evidence="5" id="KW-0687">Ribonucleoprotein</keyword>
<evidence type="ECO:0000313" key="10">
    <source>
        <dbReference type="Proteomes" id="UP000887013"/>
    </source>
</evidence>
<evidence type="ECO:0000256" key="3">
    <source>
        <dbReference type="ARBA" id="ARBA00022980"/>
    </source>
</evidence>
<evidence type="ECO:0000256" key="4">
    <source>
        <dbReference type="ARBA" id="ARBA00023128"/>
    </source>
</evidence>
<dbReference type="CDD" id="cd19874">
    <property type="entry name" value="DSRM_MRPL44"/>
    <property type="match status" value="1"/>
</dbReference>
<dbReference type="GO" id="GO:0006396">
    <property type="term" value="P:RNA processing"/>
    <property type="evidence" value="ECO:0007669"/>
    <property type="project" value="InterPro"/>
</dbReference>
<dbReference type="SUPFAM" id="SSF69065">
    <property type="entry name" value="RNase III domain-like"/>
    <property type="match status" value="1"/>
</dbReference>
<evidence type="ECO:0000259" key="8">
    <source>
        <dbReference type="SMART" id="SM00535"/>
    </source>
</evidence>
<protein>
    <recommendedName>
        <fullName evidence="7">Large ribosomal subunit protein mL44</fullName>
    </recommendedName>
</protein>
<sequence length="329" mass="37975">MIIGSEYFLTNERFFRNNYGRILKTMKHRRNIIGPERTRRRNEFDNWNYKAELYAFSHRLNENISEETLRLAFIHDSYIQKEEQKRKELDIHTEDAQLTIKSNVSLIALGEDVISKYLKRYLTCCFSKLPYEGICALHGYLMSEEVLSHVSLNIGSSDLIFCSEYPPQNSTLTASLKAVIGSIATDSGIPRAENFVLDFICPQLIGKDVFEIWDLENPLDILNEILQRHGLEECEPRLIFESGRNSIEAIYHVGLYSNREYLGRGPGETIDIAVEMAAYNVLRKFFGIHDGERPLYFGDKARSMDLSSDKKSPTVNEWSVKHLLKNTET</sequence>